<feature type="compositionally biased region" description="Polar residues" evidence="1">
    <location>
        <begin position="120"/>
        <end position="132"/>
    </location>
</feature>
<name>A0AAX6MG47_9PEZI</name>
<evidence type="ECO:0000256" key="1">
    <source>
        <dbReference type="SAM" id="MobiDB-lite"/>
    </source>
</evidence>
<gene>
    <name evidence="3" type="ORF">Daesc_007682</name>
</gene>
<keyword evidence="2" id="KW-0732">Signal</keyword>
<dbReference type="EMBL" id="JBANMG010000007">
    <property type="protein sequence ID" value="KAK6951151.1"/>
    <property type="molecule type" value="Genomic_DNA"/>
</dbReference>
<comment type="caution">
    <text evidence="3">The sequence shown here is derived from an EMBL/GenBank/DDBJ whole genome shotgun (WGS) entry which is preliminary data.</text>
</comment>
<reference evidence="3 4" key="1">
    <citation type="journal article" date="2024" name="Front Chem Biol">
        <title>Unveiling the potential of Daldinia eschscholtzii MFLUCC 19-0629 through bioactivity and bioinformatics studies for enhanced sustainable agriculture production.</title>
        <authorList>
            <person name="Brooks S."/>
            <person name="Weaver J.A."/>
            <person name="Klomchit A."/>
            <person name="Alharthi S.A."/>
            <person name="Onlamun T."/>
            <person name="Nurani R."/>
            <person name="Vong T.K."/>
            <person name="Alberti F."/>
            <person name="Greco C."/>
        </authorList>
    </citation>
    <scope>NUCLEOTIDE SEQUENCE [LARGE SCALE GENOMIC DNA]</scope>
    <source>
        <strain evidence="3">MFLUCC 19-0629</strain>
    </source>
</reference>
<organism evidence="3 4">
    <name type="scientific">Daldinia eschscholtzii</name>
    <dbReference type="NCBI Taxonomy" id="292717"/>
    <lineage>
        <taxon>Eukaryota</taxon>
        <taxon>Fungi</taxon>
        <taxon>Dikarya</taxon>
        <taxon>Ascomycota</taxon>
        <taxon>Pezizomycotina</taxon>
        <taxon>Sordariomycetes</taxon>
        <taxon>Xylariomycetidae</taxon>
        <taxon>Xylariales</taxon>
        <taxon>Hypoxylaceae</taxon>
        <taxon>Daldinia</taxon>
    </lineage>
</organism>
<evidence type="ECO:0008006" key="5">
    <source>
        <dbReference type="Google" id="ProtNLM"/>
    </source>
</evidence>
<sequence length="320" mass="32794">MRASSSIVAVAVLVRGVFSQCTDGLAVLAGTQEIVEQCAPKASTDAVSLCSSLLGTSTFFAVPPSKTALTTTTELATRTVTRVVFTTTTTTETEIILSTSSTTVFATPSPGPVNRREAESNGSPVNSPASAASCPTLTSLPTGIVSSSAITSACGCLGASAAVSTVSDGVSWFAALTMEKYSSQLSQTTTSTITESKMTVSTKTITSTIVTFTKSTTTTIVAMATQTMAYDRCSVGYSPGGNGKGNQAEYVQANSSQDCCQQCQQKQNCVASVYTGTMCQLLIKVAQLSGAITSDKCPLGVEDYPFGPAGGMVYPGPCGF</sequence>
<dbReference type="Proteomes" id="UP001369815">
    <property type="component" value="Unassembled WGS sequence"/>
</dbReference>
<feature type="signal peptide" evidence="2">
    <location>
        <begin position="1"/>
        <end position="19"/>
    </location>
</feature>
<evidence type="ECO:0000313" key="4">
    <source>
        <dbReference type="Proteomes" id="UP001369815"/>
    </source>
</evidence>
<protein>
    <recommendedName>
        <fullName evidence="5">Apple domain-containing protein</fullName>
    </recommendedName>
</protein>
<feature type="region of interest" description="Disordered" evidence="1">
    <location>
        <begin position="106"/>
        <end position="132"/>
    </location>
</feature>
<evidence type="ECO:0000313" key="3">
    <source>
        <dbReference type="EMBL" id="KAK6951151.1"/>
    </source>
</evidence>
<evidence type="ECO:0000256" key="2">
    <source>
        <dbReference type="SAM" id="SignalP"/>
    </source>
</evidence>
<dbReference type="AlphaFoldDB" id="A0AAX6MG47"/>
<feature type="chain" id="PRO_5043455712" description="Apple domain-containing protein" evidence="2">
    <location>
        <begin position="20"/>
        <end position="320"/>
    </location>
</feature>
<proteinExistence type="predicted"/>
<keyword evidence="4" id="KW-1185">Reference proteome</keyword>
<accession>A0AAX6MG47</accession>